<gene>
    <name evidence="1" type="ORF">I7I51_06305</name>
</gene>
<proteinExistence type="predicted"/>
<reference evidence="1" key="1">
    <citation type="submission" date="2021-01" db="EMBL/GenBank/DDBJ databases">
        <title>Chromosome-level genome assembly of a human fungal pathogen reveals clustering of transcriptionally co-regulated genes.</title>
        <authorList>
            <person name="Voorhies M."/>
            <person name="Cohen S."/>
            <person name="Shea T.P."/>
            <person name="Petrus S."/>
            <person name="Munoz J.F."/>
            <person name="Poplawski S."/>
            <person name="Goldman W.E."/>
            <person name="Michael T."/>
            <person name="Cuomo C.A."/>
            <person name="Sil A."/>
            <person name="Beyhan S."/>
        </authorList>
    </citation>
    <scope>NUCLEOTIDE SEQUENCE</scope>
    <source>
        <strain evidence="1">WU24</strain>
    </source>
</reference>
<name>A0A8A1MLJ6_AJECA</name>
<protein>
    <submittedName>
        <fullName evidence="1">Uncharacterized protein</fullName>
    </submittedName>
</protein>
<dbReference type="OrthoDB" id="10400491at2759"/>
<dbReference type="AlphaFoldDB" id="A0A8A1MLJ6"/>
<dbReference type="EMBL" id="CP069115">
    <property type="protein sequence ID" value="QSS65462.1"/>
    <property type="molecule type" value="Genomic_DNA"/>
</dbReference>
<evidence type="ECO:0000313" key="1">
    <source>
        <dbReference type="EMBL" id="QSS65462.1"/>
    </source>
</evidence>
<evidence type="ECO:0000313" key="2">
    <source>
        <dbReference type="Proteomes" id="UP000663671"/>
    </source>
</evidence>
<dbReference type="VEuPathDB" id="FungiDB:I7I51_06305"/>
<accession>A0A8A1MLJ6</accession>
<dbReference type="Proteomes" id="UP000663671">
    <property type="component" value="Chromosome 3"/>
</dbReference>
<sequence length="104" mass="12026">MMSARKVRRETRKLQLLSSELTHPNLIKIFATLAEVGSWYPSPTLLALHIEMGRMGRIFLGLRHIERLPNHCVLHIYYGRYFGSTVLKTRVLDFYLLCVEAIGP</sequence>
<organism evidence="1 2">
    <name type="scientific">Ajellomyces capsulatus</name>
    <name type="common">Darling's disease fungus</name>
    <name type="synonym">Histoplasma capsulatum</name>
    <dbReference type="NCBI Taxonomy" id="5037"/>
    <lineage>
        <taxon>Eukaryota</taxon>
        <taxon>Fungi</taxon>
        <taxon>Dikarya</taxon>
        <taxon>Ascomycota</taxon>
        <taxon>Pezizomycotina</taxon>
        <taxon>Eurotiomycetes</taxon>
        <taxon>Eurotiomycetidae</taxon>
        <taxon>Onygenales</taxon>
        <taxon>Ajellomycetaceae</taxon>
        <taxon>Histoplasma</taxon>
    </lineage>
</organism>